<name>A0A0C2MRL6_THEKT</name>
<keyword evidence="3" id="KW-1185">Reference proteome</keyword>
<keyword evidence="1" id="KW-0472">Membrane</keyword>
<keyword evidence="1" id="KW-1133">Transmembrane helix</keyword>
<dbReference type="AlphaFoldDB" id="A0A0C2MRL6"/>
<dbReference type="EMBL" id="JWZT01002265">
    <property type="protein sequence ID" value="KII69871.1"/>
    <property type="molecule type" value="Genomic_DNA"/>
</dbReference>
<keyword evidence="1" id="KW-0812">Transmembrane</keyword>
<comment type="caution">
    <text evidence="2">The sequence shown here is derived from an EMBL/GenBank/DDBJ whole genome shotgun (WGS) entry which is preliminary data.</text>
</comment>
<evidence type="ECO:0000256" key="1">
    <source>
        <dbReference type="SAM" id="Phobius"/>
    </source>
</evidence>
<proteinExistence type="predicted"/>
<protein>
    <submittedName>
        <fullName evidence="2">Uncharacterized protein</fullName>
    </submittedName>
</protein>
<organism evidence="2 3">
    <name type="scientific">Thelohanellus kitauei</name>
    <name type="common">Myxosporean</name>
    <dbReference type="NCBI Taxonomy" id="669202"/>
    <lineage>
        <taxon>Eukaryota</taxon>
        <taxon>Metazoa</taxon>
        <taxon>Cnidaria</taxon>
        <taxon>Myxozoa</taxon>
        <taxon>Myxosporea</taxon>
        <taxon>Bivalvulida</taxon>
        <taxon>Platysporina</taxon>
        <taxon>Myxobolidae</taxon>
        <taxon>Thelohanellus</taxon>
    </lineage>
</organism>
<sequence>MSRSFFVPYNEMRCSFENITLVYFSTINLMDGCKLDLFLRKIKLEYLESPFYSCKDSVSTPSTTTTTTTKTHDHNNKIIIAVSTLLVICVIVLVAGVIFYCVKYRRN</sequence>
<accession>A0A0C2MRL6</accession>
<evidence type="ECO:0000313" key="3">
    <source>
        <dbReference type="Proteomes" id="UP000031668"/>
    </source>
</evidence>
<feature type="transmembrane region" description="Helical" evidence="1">
    <location>
        <begin position="78"/>
        <end position="102"/>
    </location>
</feature>
<gene>
    <name evidence="2" type="ORF">RF11_02801</name>
</gene>
<evidence type="ECO:0000313" key="2">
    <source>
        <dbReference type="EMBL" id="KII69871.1"/>
    </source>
</evidence>
<dbReference type="Proteomes" id="UP000031668">
    <property type="component" value="Unassembled WGS sequence"/>
</dbReference>
<reference evidence="2 3" key="1">
    <citation type="journal article" date="2014" name="Genome Biol. Evol.">
        <title>The genome of the myxosporean Thelohanellus kitauei shows adaptations to nutrient acquisition within its fish host.</title>
        <authorList>
            <person name="Yang Y."/>
            <person name="Xiong J."/>
            <person name="Zhou Z."/>
            <person name="Huo F."/>
            <person name="Miao W."/>
            <person name="Ran C."/>
            <person name="Liu Y."/>
            <person name="Zhang J."/>
            <person name="Feng J."/>
            <person name="Wang M."/>
            <person name="Wang M."/>
            <person name="Wang L."/>
            <person name="Yao B."/>
        </authorList>
    </citation>
    <scope>NUCLEOTIDE SEQUENCE [LARGE SCALE GENOMIC DNA]</scope>
    <source>
        <strain evidence="2">Wuqing</strain>
    </source>
</reference>